<organism evidence="3 4">
    <name type="scientific">Rubinisphaera italica</name>
    <dbReference type="NCBI Taxonomy" id="2527969"/>
    <lineage>
        <taxon>Bacteria</taxon>
        <taxon>Pseudomonadati</taxon>
        <taxon>Planctomycetota</taxon>
        <taxon>Planctomycetia</taxon>
        <taxon>Planctomycetales</taxon>
        <taxon>Planctomycetaceae</taxon>
        <taxon>Rubinisphaera</taxon>
    </lineage>
</organism>
<dbReference type="InterPro" id="IPR011335">
    <property type="entry name" value="Restrct_endonuc-II-like"/>
</dbReference>
<dbReference type="Proteomes" id="UP000316095">
    <property type="component" value="Unassembled WGS sequence"/>
</dbReference>
<protein>
    <recommendedName>
        <fullName evidence="2">UPF0102 protein Pan54_37990</fullName>
    </recommendedName>
</protein>
<keyword evidence="4" id="KW-1185">Reference proteome</keyword>
<evidence type="ECO:0000256" key="2">
    <source>
        <dbReference type="HAMAP-Rule" id="MF_00048"/>
    </source>
</evidence>
<dbReference type="InterPro" id="IPR011856">
    <property type="entry name" value="tRNA_endonuc-like_dom_sf"/>
</dbReference>
<dbReference type="GO" id="GO:0003676">
    <property type="term" value="F:nucleic acid binding"/>
    <property type="evidence" value="ECO:0007669"/>
    <property type="project" value="InterPro"/>
</dbReference>
<dbReference type="AlphaFoldDB" id="A0A5C5XK23"/>
<dbReference type="EMBL" id="SJPG01000001">
    <property type="protein sequence ID" value="TWT63048.1"/>
    <property type="molecule type" value="Genomic_DNA"/>
</dbReference>
<reference evidence="3 4" key="1">
    <citation type="submission" date="2019-02" db="EMBL/GenBank/DDBJ databases">
        <title>Deep-cultivation of Planctomycetes and their phenomic and genomic characterization uncovers novel biology.</title>
        <authorList>
            <person name="Wiegand S."/>
            <person name="Jogler M."/>
            <person name="Boedeker C."/>
            <person name="Pinto D."/>
            <person name="Vollmers J."/>
            <person name="Rivas-Marin E."/>
            <person name="Kohn T."/>
            <person name="Peeters S.H."/>
            <person name="Heuer A."/>
            <person name="Rast P."/>
            <person name="Oberbeckmann S."/>
            <person name="Bunk B."/>
            <person name="Jeske O."/>
            <person name="Meyerdierks A."/>
            <person name="Storesund J.E."/>
            <person name="Kallscheuer N."/>
            <person name="Luecker S."/>
            <person name="Lage O.M."/>
            <person name="Pohl T."/>
            <person name="Merkel B.J."/>
            <person name="Hornburger P."/>
            <person name="Mueller R.-W."/>
            <person name="Bruemmer F."/>
            <person name="Labrenz M."/>
            <person name="Spormann A.M."/>
            <person name="Op Den Camp H."/>
            <person name="Overmann J."/>
            <person name="Amann R."/>
            <person name="Jetten M.S.M."/>
            <person name="Mascher T."/>
            <person name="Medema M.H."/>
            <person name="Devos D.P."/>
            <person name="Kaster A.-K."/>
            <person name="Ovreas L."/>
            <person name="Rohde M."/>
            <person name="Galperin M.Y."/>
            <person name="Jogler C."/>
        </authorList>
    </citation>
    <scope>NUCLEOTIDE SEQUENCE [LARGE SCALE GENOMIC DNA]</scope>
    <source>
        <strain evidence="3 4">Pan54</strain>
    </source>
</reference>
<gene>
    <name evidence="3" type="ORF">Pan54_37990</name>
</gene>
<dbReference type="CDD" id="cd20736">
    <property type="entry name" value="PoNe_Nuclease"/>
    <property type="match status" value="1"/>
</dbReference>
<dbReference type="RefSeq" id="WP_207310173.1">
    <property type="nucleotide sequence ID" value="NZ_SJPG01000001.1"/>
</dbReference>
<dbReference type="PANTHER" id="PTHR34039:SF1">
    <property type="entry name" value="UPF0102 PROTEIN YRAN"/>
    <property type="match status" value="1"/>
</dbReference>
<dbReference type="NCBIfam" id="NF009154">
    <property type="entry name" value="PRK12497.3-3"/>
    <property type="match status" value="1"/>
</dbReference>
<sequence length="133" mass="15378">MDLLRWLKQHFHPRLTTGQRGENEAARYLKHRGFKILHRNYKNTFGEIDLIAQDGSQLVFIEVRTRSAEKQGHPAETIGLVKQRKISRTALGYLKYHNPAGLSARFDVVTILWNENAGIDKIDYFPNAFLVTE</sequence>
<evidence type="ECO:0000313" key="3">
    <source>
        <dbReference type="EMBL" id="TWT63048.1"/>
    </source>
</evidence>
<dbReference type="Pfam" id="PF02021">
    <property type="entry name" value="UPF0102"/>
    <property type="match status" value="1"/>
</dbReference>
<evidence type="ECO:0000313" key="4">
    <source>
        <dbReference type="Proteomes" id="UP000316095"/>
    </source>
</evidence>
<dbReference type="PANTHER" id="PTHR34039">
    <property type="entry name" value="UPF0102 PROTEIN YRAN"/>
    <property type="match status" value="1"/>
</dbReference>
<accession>A0A5C5XK23</accession>
<dbReference type="HAMAP" id="MF_00048">
    <property type="entry name" value="UPF0102"/>
    <property type="match status" value="1"/>
</dbReference>
<evidence type="ECO:0000256" key="1">
    <source>
        <dbReference type="ARBA" id="ARBA00006738"/>
    </source>
</evidence>
<comment type="caution">
    <text evidence="3">The sequence shown here is derived from an EMBL/GenBank/DDBJ whole genome shotgun (WGS) entry which is preliminary data.</text>
</comment>
<comment type="similarity">
    <text evidence="1 2">Belongs to the UPF0102 family.</text>
</comment>
<dbReference type="NCBIfam" id="TIGR00252">
    <property type="entry name" value="YraN family protein"/>
    <property type="match status" value="1"/>
</dbReference>
<proteinExistence type="inferred from homology"/>
<name>A0A5C5XK23_9PLAN</name>
<dbReference type="SUPFAM" id="SSF52980">
    <property type="entry name" value="Restriction endonuclease-like"/>
    <property type="match status" value="1"/>
</dbReference>
<dbReference type="InterPro" id="IPR003509">
    <property type="entry name" value="UPF0102_YraN-like"/>
</dbReference>
<dbReference type="Gene3D" id="3.40.1350.10">
    <property type="match status" value="1"/>
</dbReference>
<dbReference type="NCBIfam" id="NF009150">
    <property type="entry name" value="PRK12497.1-3"/>
    <property type="match status" value="1"/>
</dbReference>